<reference evidence="4" key="1">
    <citation type="submission" date="2016-10" db="EMBL/GenBank/DDBJ databases">
        <authorList>
            <person name="Varghese N."/>
            <person name="Submissions S."/>
        </authorList>
    </citation>
    <scope>NUCLEOTIDE SEQUENCE [LARGE SCALE GENOMIC DNA]</scope>
    <source>
        <strain evidence="4">DSM 22017</strain>
    </source>
</reference>
<organism evidence="3 4">
    <name type="scientific">Nocardioides exalbidus</name>
    <dbReference type="NCBI Taxonomy" id="402596"/>
    <lineage>
        <taxon>Bacteria</taxon>
        <taxon>Bacillati</taxon>
        <taxon>Actinomycetota</taxon>
        <taxon>Actinomycetes</taxon>
        <taxon>Propionibacteriales</taxon>
        <taxon>Nocardioidaceae</taxon>
        <taxon>Nocardioides</taxon>
    </lineage>
</organism>
<protein>
    <submittedName>
        <fullName evidence="3">UDP-2-acetamido-2,6-beta-L-arabino-hexul-4-ose reductase</fullName>
    </submittedName>
</protein>
<proteinExistence type="predicted"/>
<sequence>MKVAITGGHGFLGWHTACRLRARHGVDAARIGRDVMSDPERLADALRDVDTVLHLAGVNRAATDDEVELGNADLAQSLATALDDRPVHVVYSNTIHHDRDTAYGRGKRRAGDILRALPGTTADVVLPNLFGEHGRPAYNSFVATFCHEVATGGSPEVHVDRSVPLLHAQGAAAAIIDAALRREDSSQVAAGEEHMVTEVLGLLRQFHALYSERGELPDLGDPFAVDLFNTYRSYLFPQAFPIEAQVHADARGRLFETARSHGGTAQAFVSTTVPGHGRGHHYHLRKVERFFVVSGEAEISLRRLLHDDVVTFRLSGDRPAFVDMPTLWVHALDNVGDHDLITMFWADQLLDPQDPDQYPEEVRAR</sequence>
<feature type="domain" description="Capsular polysaccharide assembling protein CapF C-terminal" evidence="2">
    <location>
        <begin position="247"/>
        <end position="358"/>
    </location>
</feature>
<dbReference type="InterPro" id="IPR001509">
    <property type="entry name" value="Epimerase_deHydtase"/>
</dbReference>
<dbReference type="Pfam" id="PF01370">
    <property type="entry name" value="Epimerase"/>
    <property type="match status" value="1"/>
</dbReference>
<evidence type="ECO:0000259" key="1">
    <source>
        <dbReference type="Pfam" id="PF01370"/>
    </source>
</evidence>
<dbReference type="EMBL" id="FNRT01000002">
    <property type="protein sequence ID" value="SEB85836.1"/>
    <property type="molecule type" value="Genomic_DNA"/>
</dbReference>
<dbReference type="SUPFAM" id="SSF51735">
    <property type="entry name" value="NAD(P)-binding Rossmann-fold domains"/>
    <property type="match status" value="1"/>
</dbReference>
<feature type="domain" description="NAD-dependent epimerase/dehydratase" evidence="1">
    <location>
        <begin position="3"/>
        <end position="153"/>
    </location>
</feature>
<dbReference type="Gene3D" id="2.60.120.10">
    <property type="entry name" value="Jelly Rolls"/>
    <property type="match status" value="1"/>
</dbReference>
<dbReference type="InterPro" id="IPR014710">
    <property type="entry name" value="RmlC-like_jellyroll"/>
</dbReference>
<dbReference type="InterPro" id="IPR036291">
    <property type="entry name" value="NAD(P)-bd_dom_sf"/>
</dbReference>
<gene>
    <name evidence="3" type="ORF">SAMN04489844_1204</name>
</gene>
<keyword evidence="4" id="KW-1185">Reference proteome</keyword>
<evidence type="ECO:0000259" key="2">
    <source>
        <dbReference type="Pfam" id="PF14667"/>
    </source>
</evidence>
<dbReference type="Proteomes" id="UP000198742">
    <property type="component" value="Unassembled WGS sequence"/>
</dbReference>
<dbReference type="OrthoDB" id="9801785at2"/>
<dbReference type="Pfam" id="PF14667">
    <property type="entry name" value="Polysacc_synt_C"/>
    <property type="match status" value="1"/>
</dbReference>
<dbReference type="InterPro" id="IPR011051">
    <property type="entry name" value="RmlC_Cupin_sf"/>
</dbReference>
<dbReference type="InterPro" id="IPR029303">
    <property type="entry name" value="CapF_C"/>
</dbReference>
<evidence type="ECO:0000313" key="4">
    <source>
        <dbReference type="Proteomes" id="UP000198742"/>
    </source>
</evidence>
<dbReference type="SUPFAM" id="SSF51182">
    <property type="entry name" value="RmlC-like cupins"/>
    <property type="match status" value="1"/>
</dbReference>
<accession>A0A1H4MS23</accession>
<dbReference type="AlphaFoldDB" id="A0A1H4MS23"/>
<evidence type="ECO:0000313" key="3">
    <source>
        <dbReference type="EMBL" id="SEB85836.1"/>
    </source>
</evidence>
<dbReference type="Gene3D" id="3.40.50.720">
    <property type="entry name" value="NAD(P)-binding Rossmann-like Domain"/>
    <property type="match status" value="1"/>
</dbReference>
<name>A0A1H4MS23_9ACTN</name>
<dbReference type="STRING" id="402596.SAMN04489844_1204"/>